<dbReference type="RefSeq" id="WP_212701844.1">
    <property type="nucleotide sequence ID" value="NZ_JADMKU010000014.1"/>
</dbReference>
<feature type="signal peptide" evidence="1">
    <location>
        <begin position="1"/>
        <end position="25"/>
    </location>
</feature>
<evidence type="ECO:0000259" key="2">
    <source>
        <dbReference type="PROSITE" id="PS50206"/>
    </source>
</evidence>
<dbReference type="Proteomes" id="UP001195941">
    <property type="component" value="Unassembled WGS sequence"/>
</dbReference>
<feature type="chain" id="PRO_5045364081" evidence="1">
    <location>
        <begin position="26"/>
        <end position="201"/>
    </location>
</feature>
<dbReference type="SMART" id="SM00450">
    <property type="entry name" value="RHOD"/>
    <property type="match status" value="1"/>
</dbReference>
<dbReference type="Pfam" id="PF00581">
    <property type="entry name" value="Rhodanese"/>
    <property type="match status" value="1"/>
</dbReference>
<dbReference type="PANTHER" id="PTHR44086">
    <property type="entry name" value="THIOSULFATE SULFURTRANSFERASE RDL2, MITOCHONDRIAL-RELATED"/>
    <property type="match status" value="1"/>
</dbReference>
<sequence>MSIPLRSLSALVLSGILFSTGIASATHISAADVAAKKQTRAGLYLTALEAADMLADPDILFVDVRTRAEVSFVGLPTRVDANIPLMLMPRDAAYDPKKQTYKLQLNPDFIFAFESLLADLEYDEEAPIVLICRSGSRSAKAANMLHELGYANIYSVIDGFEGDKVKNGPHSGHREVNGWKNAGLGWSYSVTPAQHYIMDAD</sequence>
<dbReference type="SUPFAM" id="SSF52821">
    <property type="entry name" value="Rhodanese/Cell cycle control phosphatase"/>
    <property type="match status" value="1"/>
</dbReference>
<protein>
    <submittedName>
        <fullName evidence="3">Sulfurtransferase</fullName>
    </submittedName>
</protein>
<evidence type="ECO:0000313" key="4">
    <source>
        <dbReference type="Proteomes" id="UP001195941"/>
    </source>
</evidence>
<organism evidence="3 4">
    <name type="scientific">Thalassovita aquimarina</name>
    <dbReference type="NCBI Taxonomy" id="2785917"/>
    <lineage>
        <taxon>Bacteria</taxon>
        <taxon>Pseudomonadati</taxon>
        <taxon>Pseudomonadota</taxon>
        <taxon>Alphaproteobacteria</taxon>
        <taxon>Rhodobacterales</taxon>
        <taxon>Roseobacteraceae</taxon>
        <taxon>Thalassovita</taxon>
    </lineage>
</organism>
<accession>A0ABS5HTS1</accession>
<evidence type="ECO:0000313" key="3">
    <source>
        <dbReference type="EMBL" id="MBR9652325.1"/>
    </source>
</evidence>
<keyword evidence="4" id="KW-1185">Reference proteome</keyword>
<proteinExistence type="predicted"/>
<gene>
    <name evidence="3" type="ORF">IT775_14490</name>
</gene>
<feature type="domain" description="Rhodanese" evidence="2">
    <location>
        <begin position="55"/>
        <end position="172"/>
    </location>
</feature>
<keyword evidence="1" id="KW-0732">Signal</keyword>
<reference evidence="3 4" key="1">
    <citation type="journal article" date="2021" name="Arch. Microbiol.">
        <title>Thalassobius aquimarinus sp. nov., isolated from the Sea of Japan seashore.</title>
        <authorList>
            <person name="Kurilenko V.V."/>
            <person name="Romanenko L.A."/>
            <person name="Chernysheva N.Y."/>
            <person name="Velansky P.V."/>
            <person name="Tekutyeva L.A."/>
            <person name="Isaeva M.P."/>
            <person name="Mikhailov V.V."/>
        </authorList>
    </citation>
    <scope>NUCLEOTIDE SEQUENCE [LARGE SCALE GENOMIC DNA]</scope>
    <source>
        <strain evidence="3 4">KMM 8518</strain>
    </source>
</reference>
<comment type="caution">
    <text evidence="3">The sequence shown here is derived from an EMBL/GenBank/DDBJ whole genome shotgun (WGS) entry which is preliminary data.</text>
</comment>
<dbReference type="PANTHER" id="PTHR44086:SF10">
    <property type="entry name" value="THIOSULFATE SULFURTRANSFERASE_RHODANESE-LIKE DOMAIN-CONTAINING PROTEIN 3"/>
    <property type="match status" value="1"/>
</dbReference>
<dbReference type="PROSITE" id="PS50206">
    <property type="entry name" value="RHODANESE_3"/>
    <property type="match status" value="1"/>
</dbReference>
<dbReference type="InterPro" id="IPR036873">
    <property type="entry name" value="Rhodanese-like_dom_sf"/>
</dbReference>
<evidence type="ECO:0000256" key="1">
    <source>
        <dbReference type="SAM" id="SignalP"/>
    </source>
</evidence>
<dbReference type="InterPro" id="IPR001763">
    <property type="entry name" value="Rhodanese-like_dom"/>
</dbReference>
<dbReference type="EMBL" id="JADMKU010000014">
    <property type="protein sequence ID" value="MBR9652325.1"/>
    <property type="molecule type" value="Genomic_DNA"/>
</dbReference>
<name>A0ABS5HTS1_9RHOB</name>
<dbReference type="Gene3D" id="3.40.250.10">
    <property type="entry name" value="Rhodanese-like domain"/>
    <property type="match status" value="1"/>
</dbReference>